<dbReference type="InterPro" id="IPR052920">
    <property type="entry name" value="DNA-binding_regulatory"/>
</dbReference>
<sequence>MKRRILWITSILSSIMTAGAAIFGFVFTNRLMYLKKKDDEFILNREITAKRFDEAWFKVVRKTEKWIDSPNGYPVKAIFLEPLDTNNFVVICHGVTENKINSVKYARLFERLGFNSVVYDHRRHGDSGGKTTSFGHYEKMDLQAVVKAVKNYAGEDAIIGIHGESMGAATTILYAGTLEDQAHFYIADCAFSDFTDQLLYLMKKETPLRTSLAIKLADVFLRVRDGYSMKLVSPREAVSRIEKPVLFIHSLPDDFILPEMTKELYELKKGPKQLKLFEVGPHAQSFNQNAEEYEKTVAEFLHTYKLLPN</sequence>
<evidence type="ECO:0000256" key="1">
    <source>
        <dbReference type="SAM" id="Phobius"/>
    </source>
</evidence>
<dbReference type="InterPro" id="IPR022742">
    <property type="entry name" value="Hydrolase_4"/>
</dbReference>
<dbReference type="RefSeq" id="WP_269924836.1">
    <property type="nucleotide sequence ID" value="NZ_JAMKBJ010000001.1"/>
</dbReference>
<comment type="caution">
    <text evidence="3">The sequence shown here is derived from an EMBL/GenBank/DDBJ whole genome shotgun (WGS) entry which is preliminary data.</text>
</comment>
<dbReference type="PANTHER" id="PTHR43358">
    <property type="entry name" value="ALPHA/BETA-HYDROLASE"/>
    <property type="match status" value="1"/>
</dbReference>
<dbReference type="Gene3D" id="3.40.50.1820">
    <property type="entry name" value="alpha/beta hydrolase"/>
    <property type="match status" value="1"/>
</dbReference>
<dbReference type="AlphaFoldDB" id="A0A9X3LCV0"/>
<dbReference type="InterPro" id="IPR029058">
    <property type="entry name" value="AB_hydrolase_fold"/>
</dbReference>
<protein>
    <submittedName>
        <fullName evidence="3">Alpha/beta hydrolase</fullName>
    </submittedName>
</protein>
<keyword evidence="1" id="KW-1133">Transmembrane helix</keyword>
<dbReference type="Pfam" id="PF12146">
    <property type="entry name" value="Hydrolase_4"/>
    <property type="match status" value="1"/>
</dbReference>
<dbReference type="PANTHER" id="PTHR43358:SF5">
    <property type="entry name" value="EXPORTED PROTEIN"/>
    <property type="match status" value="1"/>
</dbReference>
<keyword evidence="1" id="KW-0472">Membrane</keyword>
<evidence type="ECO:0000313" key="4">
    <source>
        <dbReference type="Proteomes" id="UP001152173"/>
    </source>
</evidence>
<dbReference type="Proteomes" id="UP001152173">
    <property type="component" value="Unassembled WGS sequence"/>
</dbReference>
<gene>
    <name evidence="3" type="ORF">M9R32_00770</name>
</gene>
<evidence type="ECO:0000313" key="3">
    <source>
        <dbReference type="EMBL" id="MCZ8535717.1"/>
    </source>
</evidence>
<proteinExistence type="predicted"/>
<keyword evidence="3" id="KW-0378">Hydrolase</keyword>
<evidence type="ECO:0000259" key="2">
    <source>
        <dbReference type="Pfam" id="PF12146"/>
    </source>
</evidence>
<dbReference type="EMBL" id="JAMKBJ010000001">
    <property type="protein sequence ID" value="MCZ8535717.1"/>
    <property type="molecule type" value="Genomic_DNA"/>
</dbReference>
<keyword evidence="1" id="KW-0812">Transmembrane</keyword>
<keyword evidence="4" id="KW-1185">Reference proteome</keyword>
<dbReference type="SUPFAM" id="SSF53474">
    <property type="entry name" value="alpha/beta-Hydrolases"/>
    <property type="match status" value="1"/>
</dbReference>
<feature type="domain" description="Serine aminopeptidase S33" evidence="2">
    <location>
        <begin position="87"/>
        <end position="181"/>
    </location>
</feature>
<name>A0A9X3LCV0_9BACL</name>
<dbReference type="GO" id="GO:0016787">
    <property type="term" value="F:hydrolase activity"/>
    <property type="evidence" value="ECO:0007669"/>
    <property type="project" value="UniProtKB-KW"/>
</dbReference>
<organism evidence="3 4">
    <name type="scientific">Paenisporosarcina quisquiliarum</name>
    <dbReference type="NCBI Taxonomy" id="365346"/>
    <lineage>
        <taxon>Bacteria</taxon>
        <taxon>Bacillati</taxon>
        <taxon>Bacillota</taxon>
        <taxon>Bacilli</taxon>
        <taxon>Bacillales</taxon>
        <taxon>Caryophanaceae</taxon>
        <taxon>Paenisporosarcina</taxon>
    </lineage>
</organism>
<feature type="transmembrane region" description="Helical" evidence="1">
    <location>
        <begin position="6"/>
        <end position="27"/>
    </location>
</feature>
<accession>A0A9X3LCV0</accession>
<reference evidence="3" key="1">
    <citation type="submission" date="2022-05" db="EMBL/GenBank/DDBJ databases">
        <authorList>
            <person name="Colautti A."/>
            <person name="Iacumin L."/>
        </authorList>
    </citation>
    <scope>NUCLEOTIDE SEQUENCE</scope>
    <source>
        <strain evidence="3">SK 55</strain>
    </source>
</reference>